<dbReference type="InterPro" id="IPR022393">
    <property type="entry name" value="Conjugative_transposon_TraJ"/>
</dbReference>
<evidence type="ECO:0000256" key="3">
    <source>
        <dbReference type="SAM" id="SignalP"/>
    </source>
</evidence>
<evidence type="ECO:0000259" key="4">
    <source>
        <dbReference type="Pfam" id="PF07863"/>
    </source>
</evidence>
<dbReference type="RefSeq" id="WP_146269854.1">
    <property type="nucleotide sequence ID" value="NZ_VOEI01000002.1"/>
</dbReference>
<feature type="compositionally biased region" description="Polar residues" evidence="1">
    <location>
        <begin position="345"/>
        <end position="359"/>
    </location>
</feature>
<sequence>MKIKIITLFALTLVAALLPQLAHAEGVADDLHGLQGVLAQLYDQMLPLCRGMIGVARAIGGFAALWFIAARIWKHIAAAEPIDVYPLLRPFGLGICIAAFPAVLALLNGILQPVVTSTEGMVTRSNAAIAYLNSRPEEEEPIGQQQADPDKWYQYSHPDNAGPDGSSLNPISDAFSGWSIKSMARRWIAELLNVLFQAAALCIDTIRTFKLIVLAILGPLCFGLSIFDGFQHTMKQWLARYVNVFMWLPIANIFGAIIARIQVNMIALADNGQLQGNAFGNTNTAYLIFLVIGILGYFTVPSIANYIMNVGGHALFNKTSALASMAMTYVSSSIMQNVFSSNVLSSNRQGGRNDTQTNHYHTDKLKGSPGKSE</sequence>
<organism evidence="5 6">
    <name type="scientific">Mucilaginibacter achroorhodeus</name>
    <dbReference type="NCBI Taxonomy" id="2599294"/>
    <lineage>
        <taxon>Bacteria</taxon>
        <taxon>Pseudomonadati</taxon>
        <taxon>Bacteroidota</taxon>
        <taxon>Sphingobacteriia</taxon>
        <taxon>Sphingobacteriales</taxon>
        <taxon>Sphingobacteriaceae</taxon>
        <taxon>Mucilaginibacter</taxon>
    </lineage>
</organism>
<evidence type="ECO:0000313" key="5">
    <source>
        <dbReference type="EMBL" id="TWR26827.1"/>
    </source>
</evidence>
<protein>
    <submittedName>
        <fullName evidence="5">Conjugative transposon protein TraJ</fullName>
    </submittedName>
</protein>
<feature type="region of interest" description="Disordered" evidence="1">
    <location>
        <begin position="345"/>
        <end position="373"/>
    </location>
</feature>
<feature type="domain" description="Conjugative transposon TraJ C-terminal" evidence="4">
    <location>
        <begin position="30"/>
        <end position="350"/>
    </location>
</feature>
<feature type="chain" id="PRO_5021849121" evidence="3">
    <location>
        <begin position="25"/>
        <end position="373"/>
    </location>
</feature>
<evidence type="ECO:0000256" key="1">
    <source>
        <dbReference type="SAM" id="MobiDB-lite"/>
    </source>
</evidence>
<feature type="transmembrane region" description="Helical" evidence="2">
    <location>
        <begin position="91"/>
        <end position="111"/>
    </location>
</feature>
<comment type="caution">
    <text evidence="5">The sequence shown here is derived from an EMBL/GenBank/DDBJ whole genome shotgun (WGS) entry which is preliminary data.</text>
</comment>
<proteinExistence type="predicted"/>
<feature type="transmembrane region" description="Helical" evidence="2">
    <location>
        <begin position="283"/>
        <end position="308"/>
    </location>
</feature>
<gene>
    <name evidence="5" type="primary">traJ</name>
    <name evidence="5" type="ORF">FPZ42_07255</name>
</gene>
<reference evidence="5 6" key="1">
    <citation type="submission" date="2019-07" db="EMBL/GenBank/DDBJ databases">
        <authorList>
            <person name="Kim J."/>
        </authorList>
    </citation>
    <scope>NUCLEOTIDE SEQUENCE [LARGE SCALE GENOMIC DNA]</scope>
    <source>
        <strain evidence="5 6">MJ1a</strain>
    </source>
</reference>
<keyword evidence="2" id="KW-1133">Transmembrane helix</keyword>
<feature type="compositionally biased region" description="Basic and acidic residues" evidence="1">
    <location>
        <begin position="360"/>
        <end position="373"/>
    </location>
</feature>
<dbReference type="OrthoDB" id="1147144at2"/>
<dbReference type="NCBIfam" id="TIGR03782">
    <property type="entry name" value="Bac_Flav_CT_J"/>
    <property type="match status" value="1"/>
</dbReference>
<accession>A0A563U645</accession>
<evidence type="ECO:0000256" key="2">
    <source>
        <dbReference type="SAM" id="Phobius"/>
    </source>
</evidence>
<dbReference type="Pfam" id="PF07863">
    <property type="entry name" value="CtnDOT_TraJ"/>
    <property type="match status" value="1"/>
</dbReference>
<evidence type="ECO:0000313" key="6">
    <source>
        <dbReference type="Proteomes" id="UP000318010"/>
    </source>
</evidence>
<feature type="transmembrane region" description="Helical" evidence="2">
    <location>
        <begin position="242"/>
        <end position="263"/>
    </location>
</feature>
<dbReference type="AlphaFoldDB" id="A0A563U645"/>
<keyword evidence="3" id="KW-0732">Signal</keyword>
<feature type="signal peptide" evidence="3">
    <location>
        <begin position="1"/>
        <end position="24"/>
    </location>
</feature>
<dbReference type="EMBL" id="VOEI01000002">
    <property type="protein sequence ID" value="TWR26827.1"/>
    <property type="molecule type" value="Genomic_DNA"/>
</dbReference>
<feature type="transmembrane region" description="Helical" evidence="2">
    <location>
        <begin position="211"/>
        <end position="230"/>
    </location>
</feature>
<feature type="transmembrane region" description="Helical" evidence="2">
    <location>
        <begin position="48"/>
        <end position="70"/>
    </location>
</feature>
<keyword evidence="2" id="KW-0472">Membrane</keyword>
<keyword evidence="6" id="KW-1185">Reference proteome</keyword>
<dbReference type="Proteomes" id="UP000318010">
    <property type="component" value="Unassembled WGS sequence"/>
</dbReference>
<keyword evidence="2" id="KW-0812">Transmembrane</keyword>
<name>A0A563U645_9SPHI</name>
<dbReference type="InterPro" id="IPR012424">
    <property type="entry name" value="Conjugative_transposon_TraJ_C"/>
</dbReference>